<organism evidence="1 2">
    <name type="scientific">Hydra vulgaris</name>
    <name type="common">Hydra</name>
    <name type="synonym">Hydra attenuata</name>
    <dbReference type="NCBI Taxonomy" id="6087"/>
    <lineage>
        <taxon>Eukaryota</taxon>
        <taxon>Metazoa</taxon>
        <taxon>Cnidaria</taxon>
        <taxon>Hydrozoa</taxon>
        <taxon>Hydroidolina</taxon>
        <taxon>Anthoathecata</taxon>
        <taxon>Aplanulata</taxon>
        <taxon>Hydridae</taxon>
        <taxon>Hydra</taxon>
    </lineage>
</organism>
<dbReference type="RefSeq" id="XP_065664441.1">
    <property type="nucleotide sequence ID" value="XM_065808369.1"/>
</dbReference>
<protein>
    <submittedName>
        <fullName evidence="2">Uncharacterized protein LOC136086098</fullName>
    </submittedName>
</protein>
<reference evidence="2" key="1">
    <citation type="submission" date="2025-08" db="UniProtKB">
        <authorList>
            <consortium name="RefSeq"/>
        </authorList>
    </citation>
    <scope>IDENTIFICATION</scope>
</reference>
<evidence type="ECO:0000313" key="2">
    <source>
        <dbReference type="RefSeq" id="XP_065664441.1"/>
    </source>
</evidence>
<name>A0ABM4CRE4_HYDVU</name>
<gene>
    <name evidence="2" type="primary">LOC136086098</name>
</gene>
<sequence>MSSIANPKPEGLDLERVKLLLKQHCSKESELICKREFQKRIEKIEEELTFAFGDINKVKYVKVGTRNEYTIKCTKENCKTQTTRLRKHLVSKHKVKDEEAKQLASYYVRYYNHITKIVKNKPWSLLCSSCNEFHNRLDIHLTKQHEYIRGSDDIKEIIKFSKENTITFINKLGADAHTKTKIKPKIPQSRPLSILPSINEDDEDNEIEDEVILPKQLNDPVVNPVDTPNKKFAKRGTHDSNLGISKGVAVLQHANELTAFDKKNFKIANSSFKYFYQSGMNAILDFKRYLKFSRHYNDKGVSNHLSNVLYIWEKIDPKLKSVPKCLLADANLLEDFYASPSIEVIKEQQSLPMSCQSSHIQPRTLISKLSSIILYLDFLKARTCYAGLNIDDIEFVKAKIKEINNSVTVFNKKRD</sequence>
<dbReference type="GeneID" id="136086098"/>
<dbReference type="Proteomes" id="UP001652625">
    <property type="component" value="Chromosome 10"/>
</dbReference>
<evidence type="ECO:0000313" key="1">
    <source>
        <dbReference type="Proteomes" id="UP001652625"/>
    </source>
</evidence>
<proteinExistence type="predicted"/>
<keyword evidence="1" id="KW-1185">Reference proteome</keyword>
<accession>A0ABM4CRE4</accession>